<dbReference type="Proteomes" id="UP000429607">
    <property type="component" value="Unassembled WGS sequence"/>
</dbReference>
<feature type="region of interest" description="Disordered" evidence="1">
    <location>
        <begin position="1"/>
        <end position="36"/>
    </location>
</feature>
<dbReference type="EMBL" id="QXFV01003028">
    <property type="protein sequence ID" value="KAE8980689.1"/>
    <property type="molecule type" value="Genomic_DNA"/>
</dbReference>
<accession>A0A6A4D6T4</accession>
<evidence type="ECO:0000313" key="6">
    <source>
        <dbReference type="Proteomes" id="UP000434957"/>
    </source>
</evidence>
<dbReference type="EMBL" id="QXFU01002422">
    <property type="protein sequence ID" value="KAE8985940.1"/>
    <property type="molecule type" value="Genomic_DNA"/>
</dbReference>
<gene>
    <name evidence="2" type="ORF">PR001_g24213</name>
    <name evidence="3" type="ORF">PR002_g22492</name>
    <name evidence="4" type="ORF">PR003_g23161</name>
</gene>
<evidence type="ECO:0000313" key="3">
    <source>
        <dbReference type="EMBL" id="KAE8985940.1"/>
    </source>
</evidence>
<dbReference type="EMBL" id="QXFT01002408">
    <property type="protein sequence ID" value="KAE9298733.1"/>
    <property type="molecule type" value="Genomic_DNA"/>
</dbReference>
<dbReference type="AlphaFoldDB" id="A0A6A4D6T4"/>
<dbReference type="Proteomes" id="UP000434957">
    <property type="component" value="Unassembled WGS sequence"/>
</dbReference>
<evidence type="ECO:0000313" key="4">
    <source>
        <dbReference type="EMBL" id="KAE9298733.1"/>
    </source>
</evidence>
<reference evidence="4 6" key="1">
    <citation type="submission" date="2018-08" db="EMBL/GenBank/DDBJ databases">
        <title>Genomic investigation of the strawberry pathogen Phytophthora fragariae indicates pathogenicity is determined by transcriptional variation in three key races.</title>
        <authorList>
            <person name="Adams T.M."/>
            <person name="Armitage A.D."/>
            <person name="Sobczyk M.K."/>
            <person name="Bates H.J."/>
            <person name="Dunwell J.M."/>
            <person name="Nellist C.F."/>
            <person name="Harrison R.J."/>
        </authorList>
    </citation>
    <scope>NUCLEOTIDE SEQUENCE [LARGE SCALE GENOMIC DNA]</scope>
    <source>
        <strain evidence="2 5">SCRP249</strain>
        <strain evidence="3 7">SCRP324</strain>
        <strain evidence="4 6">SCRP333</strain>
    </source>
</reference>
<sequence>MHYSEVKMQLSQRVTDPSEDSALGPLGEPGPAREDFGGLALQNLRKAVGEDLLAHGPKGGAG</sequence>
<evidence type="ECO:0000313" key="2">
    <source>
        <dbReference type="EMBL" id="KAE8980689.1"/>
    </source>
</evidence>
<proteinExistence type="predicted"/>
<evidence type="ECO:0000256" key="1">
    <source>
        <dbReference type="SAM" id="MobiDB-lite"/>
    </source>
</evidence>
<dbReference type="OrthoDB" id="10323997at2759"/>
<protein>
    <submittedName>
        <fullName evidence="4">Uncharacterized protein</fullName>
    </submittedName>
</protein>
<comment type="caution">
    <text evidence="4">The sequence shown here is derived from an EMBL/GenBank/DDBJ whole genome shotgun (WGS) entry which is preliminary data.</text>
</comment>
<name>A0A6A4D6T4_9STRA</name>
<keyword evidence="6" id="KW-1185">Reference proteome</keyword>
<evidence type="ECO:0000313" key="5">
    <source>
        <dbReference type="Proteomes" id="UP000429607"/>
    </source>
</evidence>
<dbReference type="Proteomes" id="UP000435112">
    <property type="component" value="Unassembled WGS sequence"/>
</dbReference>
<evidence type="ECO:0000313" key="7">
    <source>
        <dbReference type="Proteomes" id="UP000435112"/>
    </source>
</evidence>
<organism evidence="4 6">
    <name type="scientific">Phytophthora rubi</name>
    <dbReference type="NCBI Taxonomy" id="129364"/>
    <lineage>
        <taxon>Eukaryota</taxon>
        <taxon>Sar</taxon>
        <taxon>Stramenopiles</taxon>
        <taxon>Oomycota</taxon>
        <taxon>Peronosporomycetes</taxon>
        <taxon>Peronosporales</taxon>
        <taxon>Peronosporaceae</taxon>
        <taxon>Phytophthora</taxon>
    </lineage>
</organism>